<proteinExistence type="predicted"/>
<gene>
    <name evidence="1" type="ORF">ACFWGY_14490</name>
</gene>
<organism evidence="1 2">
    <name type="scientific">Prauserella salsuginis</name>
    <dbReference type="NCBI Taxonomy" id="387889"/>
    <lineage>
        <taxon>Bacteria</taxon>
        <taxon>Bacillati</taxon>
        <taxon>Actinomycetota</taxon>
        <taxon>Actinomycetes</taxon>
        <taxon>Pseudonocardiales</taxon>
        <taxon>Pseudonocardiaceae</taxon>
        <taxon>Prauserella</taxon>
        <taxon>Prauserella salsuginis group</taxon>
    </lineage>
</organism>
<protein>
    <submittedName>
        <fullName evidence="1">Uncharacterized protein</fullName>
    </submittedName>
</protein>
<sequence>MTLIGSKPDVDVPDLPTPWTSDGDAILDANGRYVLAVNPGITHLDRHLIAKVVAATINLAHGRRDDNDPTTLHYSREHCAHIDSDGDVWDRVGTTQEEWPPLADAMTVSADDLDHTKPNPLARASQGLDPFPLPDPLGHVLPGDPDPTAKRVSGADCDAEWDALLCTREAGHPGHHIAGGEDEVVAVWRDDV</sequence>
<dbReference type="EMBL" id="JBHXCV010000008">
    <property type="protein sequence ID" value="MFD6794546.1"/>
    <property type="molecule type" value="Genomic_DNA"/>
</dbReference>
<evidence type="ECO:0000313" key="2">
    <source>
        <dbReference type="Proteomes" id="UP001598673"/>
    </source>
</evidence>
<reference evidence="1 2" key="1">
    <citation type="submission" date="2024-09" db="EMBL/GenBank/DDBJ databases">
        <title>The Natural Products Discovery Center: Release of the First 8490 Sequenced Strains for Exploring Actinobacteria Biosynthetic Diversity.</title>
        <authorList>
            <person name="Kalkreuter E."/>
            <person name="Kautsar S.A."/>
            <person name="Yang D."/>
            <person name="Bader C.D."/>
            <person name="Teijaro C.N."/>
            <person name="Fluegel L."/>
            <person name="Davis C.M."/>
            <person name="Simpson J.R."/>
            <person name="Lauterbach L."/>
            <person name="Steele A.D."/>
            <person name="Gui C."/>
            <person name="Meng S."/>
            <person name="Li G."/>
            <person name="Viehrig K."/>
            <person name="Ye F."/>
            <person name="Su P."/>
            <person name="Kiefer A.F."/>
            <person name="Nichols A."/>
            <person name="Cepeda A.J."/>
            <person name="Yan W."/>
            <person name="Fan B."/>
            <person name="Jiang Y."/>
            <person name="Adhikari A."/>
            <person name="Zheng C.-J."/>
            <person name="Schuster L."/>
            <person name="Cowan T.M."/>
            <person name="Smanski M.J."/>
            <person name="Chevrette M.G."/>
            <person name="De Carvalho L.P.S."/>
            <person name="Shen B."/>
        </authorList>
    </citation>
    <scope>NUCLEOTIDE SEQUENCE [LARGE SCALE GENOMIC DNA]</scope>
    <source>
        <strain evidence="1 2">NPDC060353</strain>
    </source>
</reference>
<accession>A0ABW6G5V6</accession>
<name>A0ABW6G5V6_9PSEU</name>
<keyword evidence="2" id="KW-1185">Reference proteome</keyword>
<dbReference type="Proteomes" id="UP001598673">
    <property type="component" value="Unassembled WGS sequence"/>
</dbReference>
<evidence type="ECO:0000313" key="1">
    <source>
        <dbReference type="EMBL" id="MFD6794546.1"/>
    </source>
</evidence>
<comment type="caution">
    <text evidence="1">The sequence shown here is derived from an EMBL/GenBank/DDBJ whole genome shotgun (WGS) entry which is preliminary data.</text>
</comment>
<dbReference type="RefSeq" id="WP_258937453.1">
    <property type="nucleotide sequence ID" value="NZ_JANBBF010000011.1"/>
</dbReference>